<dbReference type="NCBIfam" id="TIGR00675">
    <property type="entry name" value="dcm"/>
    <property type="match status" value="1"/>
</dbReference>
<dbReference type="GO" id="GO:0032259">
    <property type="term" value="P:methylation"/>
    <property type="evidence" value="ECO:0007669"/>
    <property type="project" value="UniProtKB-KW"/>
</dbReference>
<evidence type="ECO:0000256" key="5">
    <source>
        <dbReference type="ARBA" id="ARBA00022747"/>
    </source>
</evidence>
<evidence type="ECO:0000256" key="7">
    <source>
        <dbReference type="PROSITE-ProRule" id="PRU01016"/>
    </source>
</evidence>
<dbReference type="SUPFAM" id="SSF53335">
    <property type="entry name" value="S-adenosyl-L-methionine-dependent methyltransferases"/>
    <property type="match status" value="1"/>
</dbReference>
<evidence type="ECO:0000256" key="8">
    <source>
        <dbReference type="RuleBase" id="RU000416"/>
    </source>
</evidence>
<protein>
    <recommendedName>
        <fullName evidence="1">DNA (cytosine-5-)-methyltransferase</fullName>
        <ecNumber evidence="1">2.1.1.37</ecNumber>
    </recommendedName>
</protein>
<dbReference type="EMBL" id="CP049055">
    <property type="protein sequence ID" value="QII09435.1"/>
    <property type="molecule type" value="Genomic_DNA"/>
</dbReference>
<dbReference type="PANTHER" id="PTHR10629:SF52">
    <property type="entry name" value="DNA (CYTOSINE-5)-METHYLTRANSFERASE 1"/>
    <property type="match status" value="1"/>
</dbReference>
<dbReference type="PRINTS" id="PR00105">
    <property type="entry name" value="C5METTRFRASE"/>
</dbReference>
<sequence>MEKKKNKFKAIDFFCGAGGMTTGFRKAGINVIAGIDIDKECKETYERNNKGSKFICTDIKNISFKEFEKQTGVTKNDNELIFIGCSPCQYFSKVKTDKKKSEKSKNLLTDFKKFVDEYNPGFIVIENVPGILTKEVSPLNDFLVFLKSKNYHHDKAIINAYKYGVPQIRRRFLLIASRVTDKVALPIANTKTKLLTVRKFIGDKNTFKPIPARHKDTTHFLHTTAGLSDSNLKRILITPHNGGTRAAWKDTDLQIPAYIGKDNSFQDIYGRMHWDKPAPTITTKFLSISNGRFAHPEQDRAISLREGATLQTFNKGYKFYGNSIGSIARQIGNAVPPVLSKKIALSIINTK</sequence>
<name>A0A6G7GIU8_KUEST</name>
<dbReference type="PROSITE" id="PS51679">
    <property type="entry name" value="SAM_MT_C5"/>
    <property type="match status" value="1"/>
</dbReference>
<keyword evidence="2 7" id="KW-0489">Methyltransferase</keyword>
<dbReference type="AlphaFoldDB" id="A0A6G7GIU8"/>
<comment type="similarity">
    <text evidence="7 8">Belongs to the class I-like SAM-binding methyltransferase superfamily. C5-methyltransferase family.</text>
</comment>
<dbReference type="InterPro" id="IPR001525">
    <property type="entry name" value="C5_MeTfrase"/>
</dbReference>
<dbReference type="PANTHER" id="PTHR10629">
    <property type="entry name" value="CYTOSINE-SPECIFIC METHYLTRANSFERASE"/>
    <property type="match status" value="1"/>
</dbReference>
<dbReference type="Pfam" id="PF00145">
    <property type="entry name" value="DNA_methylase"/>
    <property type="match status" value="1"/>
</dbReference>
<keyword evidence="4 7" id="KW-0949">S-adenosyl-L-methionine</keyword>
<keyword evidence="5" id="KW-0680">Restriction system</keyword>
<dbReference type="GO" id="GO:0003886">
    <property type="term" value="F:DNA (cytosine-5-)-methyltransferase activity"/>
    <property type="evidence" value="ECO:0007669"/>
    <property type="project" value="UniProtKB-EC"/>
</dbReference>
<proteinExistence type="inferred from homology"/>
<dbReference type="Proteomes" id="UP000501926">
    <property type="component" value="Chromosome"/>
</dbReference>
<dbReference type="RefSeq" id="WP_164994290.1">
    <property type="nucleotide sequence ID" value="NZ_CP049055.1"/>
</dbReference>
<evidence type="ECO:0000256" key="6">
    <source>
        <dbReference type="ARBA" id="ARBA00047422"/>
    </source>
</evidence>
<reference evidence="9 10" key="1">
    <citation type="submission" date="2020-02" db="EMBL/GenBank/DDBJ databases">
        <title>Newly sequenced genome of strain CSTR1 showed variability in Candidatus Kuenenia stuttgartiensis genomes.</title>
        <authorList>
            <person name="Ding C."/>
            <person name="Adrian L."/>
        </authorList>
    </citation>
    <scope>NUCLEOTIDE SEQUENCE [LARGE SCALE GENOMIC DNA]</scope>
    <source>
        <strain evidence="9 10">CSTR1</strain>
    </source>
</reference>
<evidence type="ECO:0000313" key="10">
    <source>
        <dbReference type="Proteomes" id="UP000501926"/>
    </source>
</evidence>
<dbReference type="InterPro" id="IPR031303">
    <property type="entry name" value="C5_meth_CS"/>
</dbReference>
<dbReference type="Gene3D" id="3.40.50.150">
    <property type="entry name" value="Vaccinia Virus protein VP39"/>
    <property type="match status" value="1"/>
</dbReference>
<evidence type="ECO:0000256" key="4">
    <source>
        <dbReference type="ARBA" id="ARBA00022691"/>
    </source>
</evidence>
<evidence type="ECO:0000256" key="3">
    <source>
        <dbReference type="ARBA" id="ARBA00022679"/>
    </source>
</evidence>
<dbReference type="GO" id="GO:0003677">
    <property type="term" value="F:DNA binding"/>
    <property type="evidence" value="ECO:0007669"/>
    <property type="project" value="TreeGrafter"/>
</dbReference>
<organism evidence="9 10">
    <name type="scientific">Kuenenia stuttgartiensis</name>
    <dbReference type="NCBI Taxonomy" id="174633"/>
    <lineage>
        <taxon>Bacteria</taxon>
        <taxon>Pseudomonadati</taxon>
        <taxon>Planctomycetota</taxon>
        <taxon>Candidatus Brocadiia</taxon>
        <taxon>Candidatus Brocadiales</taxon>
        <taxon>Candidatus Brocadiaceae</taxon>
        <taxon>Candidatus Kuenenia</taxon>
    </lineage>
</organism>
<dbReference type="GO" id="GO:0009307">
    <property type="term" value="P:DNA restriction-modification system"/>
    <property type="evidence" value="ECO:0007669"/>
    <property type="project" value="UniProtKB-KW"/>
</dbReference>
<evidence type="ECO:0000313" key="9">
    <source>
        <dbReference type="EMBL" id="QII09435.1"/>
    </source>
</evidence>
<evidence type="ECO:0000256" key="1">
    <source>
        <dbReference type="ARBA" id="ARBA00011975"/>
    </source>
</evidence>
<accession>A0A6G7GIU8</accession>
<gene>
    <name evidence="9" type="ORF">KsCSTR_00560</name>
</gene>
<dbReference type="InterPro" id="IPR029063">
    <property type="entry name" value="SAM-dependent_MTases_sf"/>
</dbReference>
<dbReference type="GO" id="GO:0044027">
    <property type="term" value="P:negative regulation of gene expression via chromosomal CpG island methylation"/>
    <property type="evidence" value="ECO:0007669"/>
    <property type="project" value="TreeGrafter"/>
</dbReference>
<keyword evidence="3 7" id="KW-0808">Transferase</keyword>
<dbReference type="InterPro" id="IPR050390">
    <property type="entry name" value="C5-Methyltransferase"/>
</dbReference>
<feature type="active site" evidence="7">
    <location>
        <position position="88"/>
    </location>
</feature>
<dbReference type="EC" id="2.1.1.37" evidence="1"/>
<dbReference type="REBASE" id="394406">
    <property type="entry name" value="M.KstCSTR1ORF560P"/>
</dbReference>
<dbReference type="Gene3D" id="3.90.120.10">
    <property type="entry name" value="DNA Methylase, subunit A, domain 2"/>
    <property type="match status" value="1"/>
</dbReference>
<comment type="catalytic activity">
    <reaction evidence="6">
        <text>a 2'-deoxycytidine in DNA + S-adenosyl-L-methionine = a 5-methyl-2'-deoxycytidine in DNA + S-adenosyl-L-homocysteine + H(+)</text>
        <dbReference type="Rhea" id="RHEA:13681"/>
        <dbReference type="Rhea" id="RHEA-COMP:11369"/>
        <dbReference type="Rhea" id="RHEA-COMP:11370"/>
        <dbReference type="ChEBI" id="CHEBI:15378"/>
        <dbReference type="ChEBI" id="CHEBI:57856"/>
        <dbReference type="ChEBI" id="CHEBI:59789"/>
        <dbReference type="ChEBI" id="CHEBI:85452"/>
        <dbReference type="ChEBI" id="CHEBI:85454"/>
        <dbReference type="EC" id="2.1.1.37"/>
    </reaction>
</comment>
<dbReference type="PROSITE" id="PS00095">
    <property type="entry name" value="C5_MTASE_2"/>
    <property type="match status" value="1"/>
</dbReference>
<evidence type="ECO:0000256" key="2">
    <source>
        <dbReference type="ARBA" id="ARBA00022603"/>
    </source>
</evidence>